<evidence type="ECO:0000259" key="13">
    <source>
        <dbReference type="Pfam" id="PF01435"/>
    </source>
</evidence>
<accession>A0A2R4BMV8</accession>
<keyword evidence="15" id="KW-1185">Reference proteome</keyword>
<proteinExistence type="predicted"/>
<sequence length="615" mass="64785">MDFFAAQDHARRQSRLLILWFALAVVLIIVVVHAGAALLLFPGEDGSVATSRLLDPAQFLATAAVVGGVILLASLYRIARLAAGGGEAVARTLGGRPLARATPDPRERRLLNIVDEMAVASGLPAPPVYVLDGEPGINAFAAGTRPQQAVVALTRGALEKLDRDELQGVVAHEFSHILNGDMRLNLRLIGLLHGILVLSLIGRMLLRGGGRGGKSRSPFALLGLLLVAVGHVGVLCGQLIKAAVSRQREFLADAAAVQFTRNPAGLAGALRRIAGYGANIGHPRAEEVSHMLFGASGHLSALFATHPPLAERIRRIDPRFLPDHPLPDHPLSATPPASTAAAAGPPTAETAAAFTAAIGQLQPEHLAQAQVRIARLDGALRQSLQEPSGAQAICLALLLDRDPGIRQRQLQKVAAAVDDPLALRTELEYATVAALDPGMRLPLIELALGALRELDRDARERFITLLDALAGTDGWLALGEYVLVRLLRDALQPRSPAPALAASPAELRRHTALLLSVIAIAGQHDAAATRAAYARSAAAAPLDALGPLLEAGEIDFPALDRAFAQLAATAPPFRRRLVYAMAEAAIEDGRLAPIEAELLRAACEALDCPAPLNID</sequence>
<comment type="cofactor">
    <cofactor evidence="1">
        <name>Zn(2+)</name>
        <dbReference type="ChEBI" id="CHEBI:29105"/>
    </cofactor>
</comment>
<dbReference type="GO" id="GO:0004222">
    <property type="term" value="F:metalloendopeptidase activity"/>
    <property type="evidence" value="ECO:0007669"/>
    <property type="project" value="InterPro"/>
</dbReference>
<evidence type="ECO:0000256" key="7">
    <source>
        <dbReference type="ARBA" id="ARBA00022833"/>
    </source>
</evidence>
<keyword evidence="4 12" id="KW-0812">Transmembrane</keyword>
<dbReference type="Pfam" id="PF01435">
    <property type="entry name" value="Peptidase_M48"/>
    <property type="match status" value="1"/>
</dbReference>
<evidence type="ECO:0000256" key="12">
    <source>
        <dbReference type="SAM" id="Phobius"/>
    </source>
</evidence>
<dbReference type="GO" id="GO:0006508">
    <property type="term" value="P:proteolysis"/>
    <property type="evidence" value="ECO:0007669"/>
    <property type="project" value="UniProtKB-KW"/>
</dbReference>
<name>A0A2R4BMV8_THAAR</name>
<feature type="transmembrane region" description="Helical" evidence="12">
    <location>
        <begin position="184"/>
        <end position="206"/>
    </location>
</feature>
<evidence type="ECO:0000313" key="14">
    <source>
        <dbReference type="EMBL" id="AVR88544.1"/>
    </source>
</evidence>
<evidence type="ECO:0000256" key="5">
    <source>
        <dbReference type="ARBA" id="ARBA00022723"/>
    </source>
</evidence>
<dbReference type="EMBL" id="CP028339">
    <property type="protein sequence ID" value="AVR88544.1"/>
    <property type="molecule type" value="Genomic_DNA"/>
</dbReference>
<reference evidence="14 15" key="1">
    <citation type="submission" date="2018-03" db="EMBL/GenBank/DDBJ databases">
        <title>Complete genome sequence of Thauera aromatica, a model organism for studying aromatic compound degradation under denitrifying conditions.</title>
        <authorList>
            <person name="Lo H.-Y."/>
            <person name="Goris T."/>
            <person name="Boll M."/>
            <person name="Mueller J.A."/>
        </authorList>
    </citation>
    <scope>NUCLEOTIDE SEQUENCE [LARGE SCALE GENOMIC DNA]</scope>
    <source>
        <strain evidence="14 15">K172</strain>
    </source>
</reference>
<dbReference type="OrthoDB" id="15218at2"/>
<feature type="transmembrane region" description="Helical" evidence="12">
    <location>
        <begin position="218"/>
        <end position="240"/>
    </location>
</feature>
<dbReference type="InterPro" id="IPR001915">
    <property type="entry name" value="Peptidase_M48"/>
</dbReference>
<dbReference type="AlphaFoldDB" id="A0A2R4BMV8"/>
<feature type="domain" description="Peptidase M48" evidence="13">
    <location>
        <begin position="106"/>
        <end position="317"/>
    </location>
</feature>
<evidence type="ECO:0000256" key="9">
    <source>
        <dbReference type="ARBA" id="ARBA00023049"/>
    </source>
</evidence>
<organism evidence="14 15">
    <name type="scientific">Thauera aromatica K172</name>
    <dbReference type="NCBI Taxonomy" id="44139"/>
    <lineage>
        <taxon>Bacteria</taxon>
        <taxon>Pseudomonadati</taxon>
        <taxon>Pseudomonadota</taxon>
        <taxon>Betaproteobacteria</taxon>
        <taxon>Rhodocyclales</taxon>
        <taxon>Zoogloeaceae</taxon>
        <taxon>Thauera</taxon>
    </lineage>
</organism>
<evidence type="ECO:0000256" key="8">
    <source>
        <dbReference type="ARBA" id="ARBA00022989"/>
    </source>
</evidence>
<evidence type="ECO:0000256" key="1">
    <source>
        <dbReference type="ARBA" id="ARBA00001947"/>
    </source>
</evidence>
<keyword evidence="3 14" id="KW-0645">Protease</keyword>
<keyword evidence="10 12" id="KW-0472">Membrane</keyword>
<dbReference type="InterPro" id="IPR050083">
    <property type="entry name" value="HtpX_protease"/>
</dbReference>
<feature type="compositionally biased region" description="Low complexity" evidence="11">
    <location>
        <begin position="329"/>
        <end position="345"/>
    </location>
</feature>
<dbReference type="PANTHER" id="PTHR43221:SF2">
    <property type="entry name" value="PROTEASE HTPX HOMOLOG"/>
    <property type="match status" value="1"/>
</dbReference>
<keyword evidence="5" id="KW-0479">Metal-binding</keyword>
<dbReference type="RefSeq" id="WP_107220776.1">
    <property type="nucleotide sequence ID" value="NZ_CP028339.1"/>
</dbReference>
<evidence type="ECO:0000256" key="3">
    <source>
        <dbReference type="ARBA" id="ARBA00022670"/>
    </source>
</evidence>
<keyword evidence="8 12" id="KW-1133">Transmembrane helix</keyword>
<evidence type="ECO:0000313" key="15">
    <source>
        <dbReference type="Proteomes" id="UP000241885"/>
    </source>
</evidence>
<evidence type="ECO:0000256" key="11">
    <source>
        <dbReference type="SAM" id="MobiDB-lite"/>
    </source>
</evidence>
<evidence type="ECO:0000256" key="6">
    <source>
        <dbReference type="ARBA" id="ARBA00022801"/>
    </source>
</evidence>
<evidence type="ECO:0000256" key="4">
    <source>
        <dbReference type="ARBA" id="ARBA00022692"/>
    </source>
</evidence>
<dbReference type="PANTHER" id="PTHR43221">
    <property type="entry name" value="PROTEASE HTPX"/>
    <property type="match status" value="1"/>
</dbReference>
<feature type="transmembrane region" description="Helical" evidence="12">
    <location>
        <begin position="59"/>
        <end position="79"/>
    </location>
</feature>
<dbReference type="Gene3D" id="3.30.2010.10">
    <property type="entry name" value="Metalloproteases ('zincins'), catalytic domain"/>
    <property type="match status" value="1"/>
</dbReference>
<protein>
    <submittedName>
        <fullName evidence="14">Putative protease</fullName>
    </submittedName>
</protein>
<dbReference type="CDD" id="cd07340">
    <property type="entry name" value="M48B_Htpx_like"/>
    <property type="match status" value="1"/>
</dbReference>
<keyword evidence="7" id="KW-0862">Zinc</keyword>
<keyword evidence="2" id="KW-1003">Cell membrane</keyword>
<keyword evidence="6" id="KW-0378">Hydrolase</keyword>
<dbReference type="GO" id="GO:0046872">
    <property type="term" value="F:metal ion binding"/>
    <property type="evidence" value="ECO:0007669"/>
    <property type="project" value="UniProtKB-KW"/>
</dbReference>
<evidence type="ECO:0000256" key="2">
    <source>
        <dbReference type="ARBA" id="ARBA00022475"/>
    </source>
</evidence>
<dbReference type="Proteomes" id="UP000241885">
    <property type="component" value="Chromosome"/>
</dbReference>
<feature type="region of interest" description="Disordered" evidence="11">
    <location>
        <begin position="324"/>
        <end position="345"/>
    </location>
</feature>
<feature type="transmembrane region" description="Helical" evidence="12">
    <location>
        <begin position="16"/>
        <end position="39"/>
    </location>
</feature>
<dbReference type="KEGG" id="tak:Tharo_1627"/>
<keyword evidence="9" id="KW-0482">Metalloprotease</keyword>
<gene>
    <name evidence="14" type="ORF">Tharo_1627</name>
</gene>
<evidence type="ECO:0000256" key="10">
    <source>
        <dbReference type="ARBA" id="ARBA00023136"/>
    </source>
</evidence>